<name>A0A1T5IT65_9FIRM</name>
<feature type="domain" description="Amidohydrolase-related" evidence="1">
    <location>
        <begin position="54"/>
        <end position="424"/>
    </location>
</feature>
<dbReference type="PANTHER" id="PTHR42717">
    <property type="entry name" value="DIHYDROOROTASE-RELATED"/>
    <property type="match status" value="1"/>
</dbReference>
<proteinExistence type="predicted"/>
<reference evidence="2 3" key="1">
    <citation type="submission" date="2017-02" db="EMBL/GenBank/DDBJ databases">
        <authorList>
            <person name="Peterson S.W."/>
        </authorList>
    </citation>
    <scope>NUCLEOTIDE SEQUENCE [LARGE SCALE GENOMIC DNA]</scope>
    <source>
        <strain evidence="2 3">M1</strain>
    </source>
</reference>
<dbReference type="OrthoDB" id="9775607at2"/>
<dbReference type="RefSeq" id="WP_079489383.1">
    <property type="nucleotide sequence ID" value="NZ_FUZT01000001.1"/>
</dbReference>
<dbReference type="STRING" id="36842.SAMN02194393_00723"/>
<dbReference type="GO" id="GO:0016810">
    <property type="term" value="F:hydrolase activity, acting on carbon-nitrogen (but not peptide) bonds"/>
    <property type="evidence" value="ECO:0007669"/>
    <property type="project" value="InterPro"/>
</dbReference>
<dbReference type="InterPro" id="IPR032466">
    <property type="entry name" value="Metal_Hydrolase"/>
</dbReference>
<dbReference type="InterPro" id="IPR020043">
    <property type="entry name" value="Deacetylase_Atu3266-like"/>
</dbReference>
<dbReference type="Gene3D" id="2.30.40.10">
    <property type="entry name" value="Urease, subunit C, domain 1"/>
    <property type="match status" value="1"/>
</dbReference>
<protein>
    <submittedName>
        <fullName evidence="2">N-acyl-D-aspartate/D-glutamate deacylase</fullName>
    </submittedName>
</protein>
<dbReference type="SUPFAM" id="SSF51338">
    <property type="entry name" value="Composite domain of metallo-dependent hydrolases"/>
    <property type="match status" value="1"/>
</dbReference>
<sequence length="475" mass="51800">MKYDLILKNGMVVDPANNLENTCDIAISHGVIEKVSSEIDTSQADQVMDVSEYLVVPGIVDSHVHIVRENSKAAGYRMLIRAGVTTAIDFKGPVDRVIDEIIPYGYGLNVGVLNSIFPGNGIKDIKASKEEIKDTVNKDLASGALGIKIIGGHYPLEPETAQKIIEVTNKEKGYIAYHAGTTKNGSNIKGMEEAIKLANGLPLHLAHINSYCRGAVKNPLEEVKMALELLKKSPNIVSESYLASINGTSGEIDDKGLPKSHVTRNCLKMFGYEVNIDGLGKAILEKAAAVYIRIGEEMKLIWGQDAYDIWLKKGYNANVCFSVNPSTSILACATAKDDNGRFIVDAISTDGGAIPRNYILTYGIPLVKIGALSMKELIWKSSYMPAQMFGLINKGHLSIGADADITVVNPNNGKAYMTIVNGKVCMIDGYLINNPGTLLTTERGSRYIKKLKIPFKDINLNQSILYKGRKEIYIN</sequence>
<dbReference type="AlphaFoldDB" id="A0A1T5IT65"/>
<dbReference type="InterPro" id="IPR011059">
    <property type="entry name" value="Metal-dep_hydrolase_composite"/>
</dbReference>
<dbReference type="GO" id="GO:0019213">
    <property type="term" value="F:deacetylase activity"/>
    <property type="evidence" value="ECO:0007669"/>
    <property type="project" value="InterPro"/>
</dbReference>
<dbReference type="InterPro" id="IPR006680">
    <property type="entry name" value="Amidohydro-rel"/>
</dbReference>
<evidence type="ECO:0000313" key="3">
    <source>
        <dbReference type="Proteomes" id="UP000190285"/>
    </source>
</evidence>
<dbReference type="SUPFAM" id="SSF51556">
    <property type="entry name" value="Metallo-dependent hydrolases"/>
    <property type="match status" value="1"/>
</dbReference>
<organism evidence="2 3">
    <name type="scientific">Maledivibacter halophilus</name>
    <dbReference type="NCBI Taxonomy" id="36842"/>
    <lineage>
        <taxon>Bacteria</taxon>
        <taxon>Bacillati</taxon>
        <taxon>Bacillota</taxon>
        <taxon>Clostridia</taxon>
        <taxon>Peptostreptococcales</taxon>
        <taxon>Caminicellaceae</taxon>
        <taxon>Maledivibacter</taxon>
    </lineage>
</organism>
<gene>
    <name evidence="2" type="ORF">SAMN02194393_00723</name>
</gene>
<dbReference type="PANTHER" id="PTHR42717:SF1">
    <property type="entry name" value="IMIDAZOLONEPROPIONASE AND RELATED AMIDOHYDROLASES"/>
    <property type="match status" value="1"/>
</dbReference>
<accession>A0A1T5IT65</accession>
<evidence type="ECO:0000259" key="1">
    <source>
        <dbReference type="Pfam" id="PF01979"/>
    </source>
</evidence>
<dbReference type="Proteomes" id="UP000190285">
    <property type="component" value="Unassembled WGS sequence"/>
</dbReference>
<dbReference type="Pfam" id="PF01979">
    <property type="entry name" value="Amidohydro_1"/>
    <property type="match status" value="1"/>
</dbReference>
<dbReference type="Gene3D" id="3.20.20.140">
    <property type="entry name" value="Metal-dependent hydrolases"/>
    <property type="match status" value="2"/>
</dbReference>
<keyword evidence="3" id="KW-1185">Reference proteome</keyword>
<evidence type="ECO:0000313" key="2">
    <source>
        <dbReference type="EMBL" id="SKC42361.1"/>
    </source>
</evidence>
<dbReference type="EMBL" id="FUZT01000001">
    <property type="protein sequence ID" value="SKC42361.1"/>
    <property type="molecule type" value="Genomic_DNA"/>
</dbReference>